<feature type="disulfide bond" evidence="4">
    <location>
        <begin position="233"/>
        <end position="242"/>
    </location>
</feature>
<keyword evidence="2" id="KW-0677">Repeat</keyword>
<evidence type="ECO:0000256" key="3">
    <source>
        <dbReference type="ARBA" id="ARBA00023157"/>
    </source>
</evidence>
<evidence type="ECO:0000313" key="10">
    <source>
        <dbReference type="Proteomes" id="UP000663879"/>
    </source>
</evidence>
<proteinExistence type="predicted"/>
<dbReference type="InterPro" id="IPR051022">
    <property type="entry name" value="Notch_Cell-Fate_Det"/>
</dbReference>
<feature type="domain" description="EGF-like" evidence="7">
    <location>
        <begin position="199"/>
        <end position="243"/>
    </location>
</feature>
<evidence type="ECO:0000259" key="8">
    <source>
        <dbReference type="PROSITE" id="PS51212"/>
    </source>
</evidence>
<keyword evidence="5" id="KW-0812">Transmembrane</keyword>
<feature type="domain" description="EGF-like" evidence="7">
    <location>
        <begin position="245"/>
        <end position="283"/>
    </location>
</feature>
<dbReference type="PROSITE" id="PS00022">
    <property type="entry name" value="EGF_1"/>
    <property type="match status" value="3"/>
</dbReference>
<evidence type="ECO:0000256" key="1">
    <source>
        <dbReference type="ARBA" id="ARBA00022536"/>
    </source>
</evidence>
<feature type="domain" description="WSC" evidence="8">
    <location>
        <begin position="24"/>
        <end position="116"/>
    </location>
</feature>
<reference evidence="9" key="1">
    <citation type="submission" date="2021-02" db="EMBL/GenBank/DDBJ databases">
        <authorList>
            <person name="Nowell W R."/>
        </authorList>
    </citation>
    <scope>NUCLEOTIDE SEQUENCE</scope>
    <source>
        <strain evidence="9">Ploen Becks lab</strain>
    </source>
</reference>
<dbReference type="InterPro" id="IPR001881">
    <property type="entry name" value="EGF-like_Ca-bd_dom"/>
</dbReference>
<evidence type="ECO:0000256" key="5">
    <source>
        <dbReference type="SAM" id="Phobius"/>
    </source>
</evidence>
<gene>
    <name evidence="9" type="ORF">OXX778_LOCUS7521</name>
</gene>
<feature type="disulfide bond" evidence="4">
    <location>
        <begin position="165"/>
        <end position="175"/>
    </location>
</feature>
<evidence type="ECO:0000256" key="2">
    <source>
        <dbReference type="ARBA" id="ARBA00022737"/>
    </source>
</evidence>
<organism evidence="9 10">
    <name type="scientific">Brachionus calyciflorus</name>
    <dbReference type="NCBI Taxonomy" id="104777"/>
    <lineage>
        <taxon>Eukaryota</taxon>
        <taxon>Metazoa</taxon>
        <taxon>Spiralia</taxon>
        <taxon>Gnathifera</taxon>
        <taxon>Rotifera</taxon>
        <taxon>Eurotatoria</taxon>
        <taxon>Monogononta</taxon>
        <taxon>Pseudotrocha</taxon>
        <taxon>Ploima</taxon>
        <taxon>Brachionidae</taxon>
        <taxon>Brachionus</taxon>
    </lineage>
</organism>
<feature type="transmembrane region" description="Helical" evidence="5">
    <location>
        <begin position="300"/>
        <end position="323"/>
    </location>
</feature>
<keyword evidence="6" id="KW-0732">Signal</keyword>
<dbReference type="SMART" id="SM00181">
    <property type="entry name" value="EGF"/>
    <property type="match status" value="3"/>
</dbReference>
<feature type="disulfide bond" evidence="4">
    <location>
        <begin position="254"/>
        <end position="271"/>
    </location>
</feature>
<keyword evidence="5" id="KW-0472">Membrane</keyword>
<dbReference type="PANTHER" id="PTHR24049">
    <property type="entry name" value="CRUMBS FAMILY MEMBER"/>
    <property type="match status" value="1"/>
</dbReference>
<comment type="caution">
    <text evidence="9">The sequence shown here is derived from an EMBL/GenBank/DDBJ whole genome shotgun (WGS) entry which is preliminary data.</text>
</comment>
<dbReference type="GO" id="GO:0005509">
    <property type="term" value="F:calcium ion binding"/>
    <property type="evidence" value="ECO:0007669"/>
    <property type="project" value="InterPro"/>
</dbReference>
<protein>
    <submittedName>
        <fullName evidence="9">Uncharacterized protein</fullName>
    </submittedName>
</protein>
<feature type="chain" id="PRO_5032539426" evidence="6">
    <location>
        <begin position="21"/>
        <end position="361"/>
    </location>
</feature>
<keyword evidence="3 4" id="KW-1015">Disulfide bond</keyword>
<sequence>MNKFIIILALITICIISIKNDYVRPTIKGCYSDNIFRPAFEIIKKSKSMSIDICANLCWNRTKYGSVQSFRKSFYCGCGNSTIYREKKTQDCSKQCPANRSQICGSSFRSTIFEIHFVNSNITDNLTDYYETTEEPETPSSSDLDMNDAESIANLLIETSDVNNCLSNCSNNGHCKVNNDGLYICSCFDNFAGSNCELEIRPCSSKQCFNGGECYENKTISGNSIIYDYGCDCPTNYGGKRCETMFDVCANKTCSSQGTCFLNTSLNIAQCKCFQYYSGDNCENKSGEIIAIKTTVKGSAAIAIIIIIFTYSVFILVDVGHLIEKPKIKPTIHFIHKEDKQNDIKSIEDLDVEQKDEVDLN</sequence>
<feature type="domain" description="EGF-like" evidence="7">
    <location>
        <begin position="161"/>
        <end position="197"/>
    </location>
</feature>
<evidence type="ECO:0000259" key="7">
    <source>
        <dbReference type="PROSITE" id="PS50026"/>
    </source>
</evidence>
<comment type="caution">
    <text evidence="4">Lacks conserved residue(s) required for the propagation of feature annotation.</text>
</comment>
<feature type="disulfide bond" evidence="4">
    <location>
        <begin position="273"/>
        <end position="282"/>
    </location>
</feature>
<dbReference type="Pfam" id="PF01822">
    <property type="entry name" value="WSC"/>
    <property type="match status" value="1"/>
</dbReference>
<keyword evidence="10" id="KW-1185">Reference proteome</keyword>
<dbReference type="AlphaFoldDB" id="A0A813U397"/>
<evidence type="ECO:0000256" key="6">
    <source>
        <dbReference type="SAM" id="SignalP"/>
    </source>
</evidence>
<accession>A0A813U397</accession>
<dbReference type="InterPro" id="IPR002889">
    <property type="entry name" value="WSC_carb-bd"/>
</dbReference>
<dbReference type="SUPFAM" id="SSF57196">
    <property type="entry name" value="EGF/Laminin"/>
    <property type="match status" value="3"/>
</dbReference>
<evidence type="ECO:0000256" key="4">
    <source>
        <dbReference type="PROSITE-ProRule" id="PRU00076"/>
    </source>
</evidence>
<dbReference type="Proteomes" id="UP000663879">
    <property type="component" value="Unassembled WGS sequence"/>
</dbReference>
<keyword evidence="5" id="KW-1133">Transmembrane helix</keyword>
<dbReference type="OrthoDB" id="283575at2759"/>
<dbReference type="PROSITE" id="PS51212">
    <property type="entry name" value="WSC"/>
    <property type="match status" value="1"/>
</dbReference>
<feature type="disulfide bond" evidence="4">
    <location>
        <begin position="187"/>
        <end position="196"/>
    </location>
</feature>
<dbReference type="PROSITE" id="PS50026">
    <property type="entry name" value="EGF_3"/>
    <property type="match status" value="3"/>
</dbReference>
<feature type="signal peptide" evidence="6">
    <location>
        <begin position="1"/>
        <end position="20"/>
    </location>
</feature>
<evidence type="ECO:0000313" key="9">
    <source>
        <dbReference type="EMBL" id="CAF0822092.1"/>
    </source>
</evidence>
<dbReference type="SMART" id="SM00179">
    <property type="entry name" value="EGF_CA"/>
    <property type="match status" value="1"/>
</dbReference>
<keyword evidence="1 4" id="KW-0245">EGF-like domain</keyword>
<dbReference type="InterPro" id="IPR000742">
    <property type="entry name" value="EGF"/>
</dbReference>
<name>A0A813U397_9BILA</name>
<dbReference type="EMBL" id="CAJNOC010000963">
    <property type="protein sequence ID" value="CAF0822092.1"/>
    <property type="molecule type" value="Genomic_DNA"/>
</dbReference>
<dbReference type="Gene3D" id="2.10.25.10">
    <property type="entry name" value="Laminin"/>
    <property type="match status" value="2"/>
</dbReference>